<feature type="compositionally biased region" description="Low complexity" evidence="1">
    <location>
        <begin position="40"/>
        <end position="53"/>
    </location>
</feature>
<feature type="region of interest" description="Disordered" evidence="1">
    <location>
        <begin position="87"/>
        <end position="135"/>
    </location>
</feature>
<protein>
    <submittedName>
        <fullName evidence="2">Uncharacterized protein</fullName>
    </submittedName>
</protein>
<accession>A0A699TB64</accession>
<dbReference type="EMBL" id="BKCJ011225213">
    <property type="protein sequence ID" value="GFD06479.1"/>
    <property type="molecule type" value="Genomic_DNA"/>
</dbReference>
<comment type="caution">
    <text evidence="2">The sequence shown here is derived from an EMBL/GenBank/DDBJ whole genome shotgun (WGS) entry which is preliminary data.</text>
</comment>
<sequence length="135" mass="14830">MLDSGAYKTYHAYATGEKIPKPKYVQKRADSDTSPKKKPAQAPKGKQIKAAAKVPKSRKKKLPTIGLETLLEIELYEAEQIKIATKRRKIQFHSSHASGLGADEGASTSPGVPDVPTYDSNDEEISWKSSNDEDD</sequence>
<dbReference type="AlphaFoldDB" id="A0A699TB64"/>
<gene>
    <name evidence="2" type="ORF">Tci_878448</name>
</gene>
<reference evidence="2" key="1">
    <citation type="journal article" date="2019" name="Sci. Rep.">
        <title>Draft genome of Tanacetum cinerariifolium, the natural source of mosquito coil.</title>
        <authorList>
            <person name="Yamashiro T."/>
            <person name="Shiraishi A."/>
            <person name="Satake H."/>
            <person name="Nakayama K."/>
        </authorList>
    </citation>
    <scope>NUCLEOTIDE SEQUENCE</scope>
</reference>
<name>A0A699TB64_TANCI</name>
<evidence type="ECO:0000313" key="2">
    <source>
        <dbReference type="EMBL" id="GFD06479.1"/>
    </source>
</evidence>
<evidence type="ECO:0000256" key="1">
    <source>
        <dbReference type="SAM" id="MobiDB-lite"/>
    </source>
</evidence>
<proteinExistence type="predicted"/>
<organism evidence="2">
    <name type="scientific">Tanacetum cinerariifolium</name>
    <name type="common">Dalmatian daisy</name>
    <name type="synonym">Chrysanthemum cinerariifolium</name>
    <dbReference type="NCBI Taxonomy" id="118510"/>
    <lineage>
        <taxon>Eukaryota</taxon>
        <taxon>Viridiplantae</taxon>
        <taxon>Streptophyta</taxon>
        <taxon>Embryophyta</taxon>
        <taxon>Tracheophyta</taxon>
        <taxon>Spermatophyta</taxon>
        <taxon>Magnoliopsida</taxon>
        <taxon>eudicotyledons</taxon>
        <taxon>Gunneridae</taxon>
        <taxon>Pentapetalae</taxon>
        <taxon>asterids</taxon>
        <taxon>campanulids</taxon>
        <taxon>Asterales</taxon>
        <taxon>Asteraceae</taxon>
        <taxon>Asteroideae</taxon>
        <taxon>Anthemideae</taxon>
        <taxon>Anthemidinae</taxon>
        <taxon>Tanacetum</taxon>
    </lineage>
</organism>
<feature type="non-terminal residue" evidence="2">
    <location>
        <position position="135"/>
    </location>
</feature>
<feature type="region of interest" description="Disordered" evidence="1">
    <location>
        <begin position="19"/>
        <end position="60"/>
    </location>
</feature>